<dbReference type="PANTHER" id="PTHR48051">
    <property type="match status" value="1"/>
</dbReference>
<dbReference type="SMART" id="SM00369">
    <property type="entry name" value="LRR_TYP"/>
    <property type="match status" value="5"/>
</dbReference>
<dbReference type="InterPro" id="IPR001611">
    <property type="entry name" value="Leu-rich_rpt"/>
</dbReference>
<keyword evidence="2" id="KW-0677">Repeat</keyword>
<dbReference type="EMBL" id="JACASF010000009">
    <property type="protein sequence ID" value="KAF6460658.1"/>
    <property type="molecule type" value="Genomic_DNA"/>
</dbReference>
<keyword evidence="5" id="KW-1185">Reference proteome</keyword>
<dbReference type="InParanoid" id="A0A7J8GLB9"/>
<dbReference type="InterPro" id="IPR050216">
    <property type="entry name" value="LRR_domain-containing"/>
</dbReference>
<dbReference type="FunCoup" id="A0A7J8GLB9">
    <property type="interactions" value="8"/>
</dbReference>
<accession>A0A7J8GLB9</accession>
<name>A0A7J8GLB9_MOLMO</name>
<organism evidence="4 5">
    <name type="scientific">Molossus molossus</name>
    <name type="common">Pallas' mastiff bat</name>
    <name type="synonym">Vespertilio molossus</name>
    <dbReference type="NCBI Taxonomy" id="27622"/>
    <lineage>
        <taxon>Eukaryota</taxon>
        <taxon>Metazoa</taxon>
        <taxon>Chordata</taxon>
        <taxon>Craniata</taxon>
        <taxon>Vertebrata</taxon>
        <taxon>Euteleostomi</taxon>
        <taxon>Mammalia</taxon>
        <taxon>Eutheria</taxon>
        <taxon>Laurasiatheria</taxon>
        <taxon>Chiroptera</taxon>
        <taxon>Yangochiroptera</taxon>
        <taxon>Molossidae</taxon>
        <taxon>Molossus</taxon>
    </lineage>
</organism>
<dbReference type="InterPro" id="IPR003591">
    <property type="entry name" value="Leu-rich_rpt_typical-subtyp"/>
</dbReference>
<dbReference type="Proteomes" id="UP000550707">
    <property type="component" value="Unassembled WGS sequence"/>
</dbReference>
<dbReference type="InterPro" id="IPR032675">
    <property type="entry name" value="LRR_dom_sf"/>
</dbReference>
<comment type="caution">
    <text evidence="4">The sequence shown here is derived from an EMBL/GenBank/DDBJ whole genome shotgun (WGS) entry which is preliminary data.</text>
</comment>
<sequence length="570" mass="64483">MQNHPKLLRRPLPPKFPKLPLYKKKVHTVLAKTDKIEPPHEKFAQDEITLIGGNKTSFPDVVSRKQLQTSVNIQNISLHYQVQRRVAAMLTPYRSSKNVYWSIPETAAGSIIFPSWPSASRRIFGKERKQMERSRKPKEEPLEIKTISVDDPLKGILILSSEFSKPSHAPSPVISPKLKEVSPECCTAYTFKHPLIDLSTTTPSAIPRIMPVPAKKKSDHLQQNMMTLLSISHFSGTALLPAPVLPRKPQRQSVIETQITENENSESVPKQGMPTPSEGHIKSRKQDEAMTNVIRGEGFNIIDVTKYETIAAMANLAVVNCQIHGRNALNLKGFFILNCPDLTSLASQLIYLNLSFNDISSFPTEIFCLKYLEILILRNNPINEIPSEIQQLKFLRVFNISFNLIMTLPPGLFSLSHLEELDISYNSIASIPQEIQKLRSLKKLVVDGNDLTSFPSGILKLNLKKILFENTFTHPCLWKENSLNSPQRLVQLTSLFFLKNNLHTYYDVIPVEIQMLLNCTSRCEWCQGPKFGEGYHVIQSCNVFGAIHLPVMFHVCSSSCYNEVIEKSFV</sequence>
<dbReference type="AlphaFoldDB" id="A0A7J8GLB9"/>
<proteinExistence type="predicted"/>
<gene>
    <name evidence="4" type="ORF">HJG59_011651</name>
</gene>
<evidence type="ECO:0000256" key="3">
    <source>
        <dbReference type="SAM" id="MobiDB-lite"/>
    </source>
</evidence>
<dbReference type="Pfam" id="PF13855">
    <property type="entry name" value="LRR_8"/>
    <property type="match status" value="1"/>
</dbReference>
<protein>
    <submittedName>
        <fullName evidence="4">Leucine rich repeat containing 63</fullName>
    </submittedName>
</protein>
<dbReference type="GO" id="GO:0005737">
    <property type="term" value="C:cytoplasm"/>
    <property type="evidence" value="ECO:0007669"/>
    <property type="project" value="TreeGrafter"/>
</dbReference>
<evidence type="ECO:0000313" key="5">
    <source>
        <dbReference type="Proteomes" id="UP000550707"/>
    </source>
</evidence>
<dbReference type="Gene3D" id="3.80.10.10">
    <property type="entry name" value="Ribonuclease Inhibitor"/>
    <property type="match status" value="1"/>
</dbReference>
<feature type="region of interest" description="Disordered" evidence="3">
    <location>
        <begin position="261"/>
        <end position="285"/>
    </location>
</feature>
<dbReference type="PANTHER" id="PTHR48051:SF1">
    <property type="entry name" value="RAS SUPPRESSOR PROTEIN 1"/>
    <property type="match status" value="1"/>
</dbReference>
<reference evidence="4 5" key="1">
    <citation type="journal article" date="2020" name="Nature">
        <title>Six reference-quality genomes reveal evolution of bat adaptations.</title>
        <authorList>
            <person name="Jebb D."/>
            <person name="Huang Z."/>
            <person name="Pippel M."/>
            <person name="Hughes G.M."/>
            <person name="Lavrichenko K."/>
            <person name="Devanna P."/>
            <person name="Winkler S."/>
            <person name="Jermiin L.S."/>
            <person name="Skirmuntt E.C."/>
            <person name="Katzourakis A."/>
            <person name="Burkitt-Gray L."/>
            <person name="Ray D.A."/>
            <person name="Sullivan K.A.M."/>
            <person name="Roscito J.G."/>
            <person name="Kirilenko B.M."/>
            <person name="Davalos L.M."/>
            <person name="Corthals A.P."/>
            <person name="Power M.L."/>
            <person name="Jones G."/>
            <person name="Ransome R.D."/>
            <person name="Dechmann D.K.N."/>
            <person name="Locatelli A.G."/>
            <person name="Puechmaille S.J."/>
            <person name="Fedrigo O."/>
            <person name="Jarvis E.D."/>
            <person name="Hiller M."/>
            <person name="Vernes S.C."/>
            <person name="Myers E.W."/>
            <person name="Teeling E.C."/>
        </authorList>
    </citation>
    <scope>NUCLEOTIDE SEQUENCE [LARGE SCALE GENOMIC DNA]</scope>
    <source>
        <strain evidence="4">MMolMol1</strain>
        <tissue evidence="4">Muscle</tissue>
    </source>
</reference>
<dbReference type="Pfam" id="PF00560">
    <property type="entry name" value="LRR_1"/>
    <property type="match status" value="1"/>
</dbReference>
<dbReference type="SUPFAM" id="SSF52058">
    <property type="entry name" value="L domain-like"/>
    <property type="match status" value="1"/>
</dbReference>
<keyword evidence="1" id="KW-0433">Leucine-rich repeat</keyword>
<evidence type="ECO:0000313" key="4">
    <source>
        <dbReference type="EMBL" id="KAF6460658.1"/>
    </source>
</evidence>
<evidence type="ECO:0000256" key="2">
    <source>
        <dbReference type="ARBA" id="ARBA00022737"/>
    </source>
</evidence>
<dbReference type="PROSITE" id="PS51450">
    <property type="entry name" value="LRR"/>
    <property type="match status" value="3"/>
</dbReference>
<evidence type="ECO:0000256" key="1">
    <source>
        <dbReference type="ARBA" id="ARBA00022614"/>
    </source>
</evidence>